<protein>
    <submittedName>
        <fullName evidence="1">Uncharacterized protein</fullName>
    </submittedName>
</protein>
<reference evidence="1" key="1">
    <citation type="submission" date="2014-05" db="EMBL/GenBank/DDBJ databases">
        <authorList>
            <person name="Horn Fabian"/>
        </authorList>
    </citation>
    <scope>NUCLEOTIDE SEQUENCE</scope>
</reference>
<accession>A0A061ABG0</accession>
<organism evidence="1">
    <name type="scientific">Streptomyces iranensis</name>
    <dbReference type="NCBI Taxonomy" id="576784"/>
    <lineage>
        <taxon>Bacteria</taxon>
        <taxon>Bacillati</taxon>
        <taxon>Actinomycetota</taxon>
        <taxon>Actinomycetes</taxon>
        <taxon>Kitasatosporales</taxon>
        <taxon>Streptomycetaceae</taxon>
        <taxon>Streptomyces</taxon>
        <taxon>Streptomyces violaceusniger group</taxon>
    </lineage>
</organism>
<sequence length="65" mass="6751">MCDLIGLGQGATAAAMIYRAPENHALHGVTIGEGAVEPLEHHQTATFAWHITIRASVEGVATTVG</sequence>
<dbReference type="HOGENOM" id="CLU_2847995_0_0_11"/>
<dbReference type="AntiFam" id="ANF00248">
    <property type="entry name" value="Shadow ORF (opposite ppsD)"/>
</dbReference>
<evidence type="ECO:0000313" key="1">
    <source>
        <dbReference type="EMBL" id="CDR16952.1"/>
    </source>
</evidence>
<name>A0A061ABG0_9ACTN</name>
<dbReference type="AlphaFoldDB" id="A0A061ABG0"/>
<proteinExistence type="predicted"/>
<gene>
    <name evidence="1" type="ORF">SIRAN9189</name>
</gene>
<dbReference type="EMBL" id="LK022848">
    <property type="protein sequence ID" value="CDR16952.1"/>
    <property type="molecule type" value="Genomic_DNA"/>
</dbReference>